<comment type="caution">
    <text evidence="2">The sequence shown here is derived from an EMBL/GenBank/DDBJ whole genome shotgun (WGS) entry which is preliminary data.</text>
</comment>
<reference evidence="2 3" key="1">
    <citation type="submission" date="2019-02" db="EMBL/GenBank/DDBJ databases">
        <title>Flavobacterium sp. RD-2-33 isolated from forest soil.</title>
        <authorList>
            <person name="Chaudhary D.K."/>
        </authorList>
    </citation>
    <scope>NUCLEOTIDE SEQUENCE [LARGE SCALE GENOMIC DNA]</scope>
    <source>
        <strain evidence="2 3">RD-2-33</strain>
    </source>
</reference>
<dbReference type="PANTHER" id="PTHR12526">
    <property type="entry name" value="GLYCOSYLTRANSFERASE"/>
    <property type="match status" value="1"/>
</dbReference>
<dbReference type="Pfam" id="PF00534">
    <property type="entry name" value="Glycos_transf_1"/>
    <property type="match status" value="1"/>
</dbReference>
<keyword evidence="3" id="KW-1185">Reference proteome</keyword>
<dbReference type="CDD" id="cd03801">
    <property type="entry name" value="GT4_PimA-like"/>
    <property type="match status" value="1"/>
</dbReference>
<protein>
    <submittedName>
        <fullName evidence="2">Glycosyltransferase family 1 protein</fullName>
    </submittedName>
</protein>
<dbReference type="SUPFAM" id="SSF53756">
    <property type="entry name" value="UDP-Glycosyltransferase/glycogen phosphorylase"/>
    <property type="match status" value="1"/>
</dbReference>
<dbReference type="OrthoDB" id="9771846at2"/>
<evidence type="ECO:0000313" key="3">
    <source>
        <dbReference type="Proteomes" id="UP000293300"/>
    </source>
</evidence>
<dbReference type="Proteomes" id="UP000293300">
    <property type="component" value="Unassembled WGS sequence"/>
</dbReference>
<feature type="domain" description="Glycosyl transferase family 1" evidence="1">
    <location>
        <begin position="201"/>
        <end position="367"/>
    </location>
</feature>
<gene>
    <name evidence="2" type="ORF">EZL74_01625</name>
</gene>
<dbReference type="AlphaFoldDB" id="A0A4Q9Z4M2"/>
<dbReference type="GO" id="GO:0016757">
    <property type="term" value="F:glycosyltransferase activity"/>
    <property type="evidence" value="ECO:0007669"/>
    <property type="project" value="InterPro"/>
</dbReference>
<dbReference type="InterPro" id="IPR001296">
    <property type="entry name" value="Glyco_trans_1"/>
</dbReference>
<dbReference type="Gene3D" id="3.40.50.2000">
    <property type="entry name" value="Glycogen Phosphorylase B"/>
    <property type="match status" value="2"/>
</dbReference>
<keyword evidence="2" id="KW-0808">Transferase</keyword>
<dbReference type="RefSeq" id="WP_131474843.1">
    <property type="nucleotide sequence ID" value="NZ_SJPE01000001.1"/>
</dbReference>
<sequence>MKSNILFLHQSAELYGSDKTILMFISNLDKSKYEPIVILPFEGPLKDELEKNNIKVIISPVLKLYRKMMTPKGLVKFFKEYRQGLKQLEELHKQYDFKLVYSHTLAVLIGILFAQKKKIKHLWHVQEILAKPIIINKLFKWILAWNSNHKVIYDSEETMNFWIEGNQKLAAKSDFIWNGLDVSQKPQYSEQDINAVRKEFLQVSKEQIVIGLVGRINSWKGQQLLLKAFHLIADKFPQTQLVFIGSAPPNQEFFELDLKAKISEFQLNQRVTIIPFREDIWKFWEAIDIAVVPSTEPEPFGMVAIEAMLAKKPVIAANHGGLTEIVLPEETGLLFEPRNSEKLAEALTILISDADKRTSFGLKGRERVHLHFSLEKHVSQFEAVFESLIGS</sequence>
<accession>A0A4Q9Z4M2</accession>
<organism evidence="2 3">
    <name type="scientific">Flavobacterium silvisoli</name>
    <dbReference type="NCBI Taxonomy" id="2529433"/>
    <lineage>
        <taxon>Bacteria</taxon>
        <taxon>Pseudomonadati</taxon>
        <taxon>Bacteroidota</taxon>
        <taxon>Flavobacteriia</taxon>
        <taxon>Flavobacteriales</taxon>
        <taxon>Flavobacteriaceae</taxon>
        <taxon>Flavobacterium</taxon>
    </lineage>
</organism>
<name>A0A4Q9Z4M2_9FLAO</name>
<evidence type="ECO:0000313" key="2">
    <source>
        <dbReference type="EMBL" id="TBX71232.1"/>
    </source>
</evidence>
<evidence type="ECO:0000259" key="1">
    <source>
        <dbReference type="Pfam" id="PF00534"/>
    </source>
</evidence>
<proteinExistence type="predicted"/>
<dbReference type="PANTHER" id="PTHR12526:SF627">
    <property type="entry name" value="D-RHAMNOSYLTRANSFERASE WBPZ"/>
    <property type="match status" value="1"/>
</dbReference>
<dbReference type="EMBL" id="SJPE01000001">
    <property type="protein sequence ID" value="TBX71232.1"/>
    <property type="molecule type" value="Genomic_DNA"/>
</dbReference>